<dbReference type="Pfam" id="PF13735">
    <property type="entry name" value="tRNA_NucTran2_2"/>
    <property type="match status" value="1"/>
</dbReference>
<evidence type="ECO:0000256" key="2">
    <source>
        <dbReference type="ARBA" id="ARBA00022679"/>
    </source>
</evidence>
<dbReference type="Gene3D" id="1.20.58.560">
    <property type="match status" value="1"/>
</dbReference>
<dbReference type="KEGG" id="wso:WSWS_00603"/>
<evidence type="ECO:0000256" key="8">
    <source>
        <dbReference type="ARBA" id="ARBA00022840"/>
    </source>
</evidence>
<keyword evidence="9 11" id="KW-0460">Magnesium</keyword>
<dbReference type="InterPro" id="IPR002646">
    <property type="entry name" value="PolA_pol_head_dom"/>
</dbReference>
<evidence type="ECO:0000259" key="13">
    <source>
        <dbReference type="Pfam" id="PF12627"/>
    </source>
</evidence>
<feature type="binding site" evidence="11">
    <location>
        <position position="47"/>
    </location>
    <ligand>
        <name>Mg(2+)</name>
        <dbReference type="ChEBI" id="CHEBI:18420"/>
    </ligand>
</feature>
<feature type="binding site" evidence="11">
    <location>
        <position position="45"/>
    </location>
    <ligand>
        <name>Mg(2+)</name>
        <dbReference type="ChEBI" id="CHEBI:18420"/>
    </ligand>
</feature>
<dbReference type="EC" id="2.7.7.72" evidence="11"/>
<keyword evidence="16" id="KW-1185">Reference proteome</keyword>
<evidence type="ECO:0000256" key="10">
    <source>
        <dbReference type="ARBA" id="ARBA00022884"/>
    </source>
</evidence>
<name>A0A288Q8U1_9LACO</name>
<dbReference type="PANTHER" id="PTHR46173:SF1">
    <property type="entry name" value="CCA TRNA NUCLEOTIDYLTRANSFERASE 1, MITOCHONDRIAL"/>
    <property type="match status" value="1"/>
</dbReference>
<comment type="caution">
    <text evidence="15">The sequence shown here is derived from an EMBL/GenBank/DDBJ whole genome shotgun (WGS) entry which is preliminary data.</text>
</comment>
<dbReference type="EMBL" id="QRAS01000001">
    <property type="protein sequence ID" value="RDL11814.1"/>
    <property type="molecule type" value="Genomic_DNA"/>
</dbReference>
<feature type="binding site" evidence="11">
    <location>
        <position position="159"/>
    </location>
    <ligand>
        <name>CTP</name>
        <dbReference type="ChEBI" id="CHEBI:37563"/>
    </ligand>
</feature>
<evidence type="ECO:0000256" key="5">
    <source>
        <dbReference type="ARBA" id="ARBA00022723"/>
    </source>
</evidence>
<comment type="catalytic activity">
    <reaction evidence="11">
        <text>a tRNA precursor + 2 CTP + ATP = a tRNA with a 3' CCA end + 3 diphosphate</text>
        <dbReference type="Rhea" id="RHEA:14433"/>
        <dbReference type="Rhea" id="RHEA-COMP:10465"/>
        <dbReference type="Rhea" id="RHEA-COMP:10468"/>
        <dbReference type="ChEBI" id="CHEBI:30616"/>
        <dbReference type="ChEBI" id="CHEBI:33019"/>
        <dbReference type="ChEBI" id="CHEBI:37563"/>
        <dbReference type="ChEBI" id="CHEBI:74896"/>
        <dbReference type="ChEBI" id="CHEBI:83071"/>
        <dbReference type="EC" id="2.7.7.72"/>
    </reaction>
</comment>
<feature type="binding site" evidence="11">
    <location>
        <position position="165"/>
    </location>
    <ligand>
        <name>ATP</name>
        <dbReference type="ChEBI" id="CHEBI:30616"/>
    </ligand>
</feature>
<dbReference type="PANTHER" id="PTHR46173">
    <property type="entry name" value="CCA TRNA NUCLEOTIDYLTRANSFERASE 1, MITOCHONDRIAL"/>
    <property type="match status" value="1"/>
</dbReference>
<proteinExistence type="inferred from homology"/>
<evidence type="ECO:0000256" key="3">
    <source>
        <dbReference type="ARBA" id="ARBA00022694"/>
    </source>
</evidence>
<feature type="binding site" evidence="11">
    <location>
        <position position="168"/>
    </location>
    <ligand>
        <name>CTP</name>
        <dbReference type="ChEBI" id="CHEBI:37563"/>
    </ligand>
</feature>
<accession>A0A288Q8U1</accession>
<protein>
    <recommendedName>
        <fullName evidence="11">CCA-adding enzyme</fullName>
        <ecNumber evidence="11">2.7.7.72</ecNumber>
    </recommendedName>
    <alternativeName>
        <fullName evidence="11">CCA tRNA nucleotidyltransferase</fullName>
    </alternativeName>
    <alternativeName>
        <fullName evidence="11">tRNA CCA-pyrophosphorylase</fullName>
    </alternativeName>
    <alternativeName>
        <fullName evidence="11">tRNA adenylyl-/cytidylyl- transferase</fullName>
    </alternativeName>
    <alternativeName>
        <fullName evidence="11">tRNA nucleotidyltransferase</fullName>
    </alternativeName>
    <alternativeName>
        <fullName evidence="11">tRNA-NT</fullName>
    </alternativeName>
</protein>
<dbReference type="Gene3D" id="3.30.460.10">
    <property type="entry name" value="Beta Polymerase, domain 2"/>
    <property type="match status" value="1"/>
</dbReference>
<feature type="binding site" evidence="11">
    <location>
        <position position="32"/>
    </location>
    <ligand>
        <name>CTP</name>
        <dbReference type="ChEBI" id="CHEBI:37563"/>
    </ligand>
</feature>
<gene>
    <name evidence="11" type="primary">cca</name>
    <name evidence="15" type="ORF">DFP99_0233</name>
</gene>
<feature type="binding site" evidence="11">
    <location>
        <position position="162"/>
    </location>
    <ligand>
        <name>ATP</name>
        <dbReference type="ChEBI" id="CHEBI:30616"/>
    </ligand>
</feature>
<dbReference type="Gene3D" id="1.10.246.80">
    <property type="match status" value="1"/>
</dbReference>
<keyword evidence="4 11" id="KW-0548">Nucleotidyltransferase</keyword>
<evidence type="ECO:0000313" key="16">
    <source>
        <dbReference type="Proteomes" id="UP000254912"/>
    </source>
</evidence>
<feature type="binding site" evidence="11">
    <location>
        <position position="116"/>
    </location>
    <ligand>
        <name>CTP</name>
        <dbReference type="ChEBI" id="CHEBI:37563"/>
    </ligand>
</feature>
<dbReference type="CDD" id="cd05398">
    <property type="entry name" value="NT_ClassII-CCAase"/>
    <property type="match status" value="1"/>
</dbReference>
<keyword evidence="5 11" id="KW-0479">Metal-binding</keyword>
<feature type="binding site" evidence="11">
    <location>
        <position position="165"/>
    </location>
    <ligand>
        <name>CTP</name>
        <dbReference type="ChEBI" id="CHEBI:37563"/>
    </ligand>
</feature>
<dbReference type="GO" id="GO:0001680">
    <property type="term" value="P:tRNA 3'-terminal CCA addition"/>
    <property type="evidence" value="ECO:0007669"/>
    <property type="project" value="UniProtKB-UniRule"/>
</dbReference>
<feature type="binding site" evidence="11">
    <location>
        <position position="168"/>
    </location>
    <ligand>
        <name>ATP</name>
        <dbReference type="ChEBI" id="CHEBI:30616"/>
    </ligand>
</feature>
<keyword evidence="10 11" id="KW-0694">RNA-binding</keyword>
<dbReference type="RefSeq" id="WP_070229885.1">
    <property type="nucleotide sequence ID" value="NZ_BJYO01000002.1"/>
</dbReference>
<dbReference type="InterPro" id="IPR050264">
    <property type="entry name" value="Bact_CCA-adding_enz_type3_sf"/>
</dbReference>
<dbReference type="NCBIfam" id="NF009814">
    <property type="entry name" value="PRK13299.1"/>
    <property type="match status" value="1"/>
</dbReference>
<dbReference type="GO" id="GO:0000287">
    <property type="term" value="F:magnesium ion binding"/>
    <property type="evidence" value="ECO:0007669"/>
    <property type="project" value="UniProtKB-UniRule"/>
</dbReference>
<dbReference type="GeneID" id="94545809"/>
<feature type="binding site" evidence="11">
    <location>
        <position position="35"/>
    </location>
    <ligand>
        <name>CTP</name>
        <dbReference type="ChEBI" id="CHEBI:37563"/>
    </ligand>
</feature>
<dbReference type="SUPFAM" id="SSF81891">
    <property type="entry name" value="Poly A polymerase C-terminal region-like"/>
    <property type="match status" value="1"/>
</dbReference>
<evidence type="ECO:0000256" key="4">
    <source>
        <dbReference type="ARBA" id="ARBA00022695"/>
    </source>
</evidence>
<comment type="catalytic activity">
    <reaction evidence="11">
        <text>a tRNA with a 3' CCA end + 2 CTP + ATP = a tRNA with a 3' CCACCA end + 3 diphosphate</text>
        <dbReference type="Rhea" id="RHEA:76235"/>
        <dbReference type="Rhea" id="RHEA-COMP:10468"/>
        <dbReference type="Rhea" id="RHEA-COMP:18655"/>
        <dbReference type="ChEBI" id="CHEBI:30616"/>
        <dbReference type="ChEBI" id="CHEBI:33019"/>
        <dbReference type="ChEBI" id="CHEBI:37563"/>
        <dbReference type="ChEBI" id="CHEBI:83071"/>
        <dbReference type="ChEBI" id="CHEBI:195187"/>
    </reaction>
</comment>
<comment type="miscellaneous">
    <text evidence="11">A single active site specifically recognizes both ATP and CTP and is responsible for their addition.</text>
</comment>
<dbReference type="SUPFAM" id="SSF81301">
    <property type="entry name" value="Nucleotidyltransferase"/>
    <property type="match status" value="1"/>
</dbReference>
<dbReference type="GO" id="GO:0160016">
    <property type="term" value="F:CCACCA tRNA nucleotidyltransferase activity"/>
    <property type="evidence" value="ECO:0007669"/>
    <property type="project" value="RHEA"/>
</dbReference>
<dbReference type="AlphaFoldDB" id="A0A288Q8U1"/>
<evidence type="ECO:0000259" key="14">
    <source>
        <dbReference type="Pfam" id="PF13735"/>
    </source>
</evidence>
<evidence type="ECO:0000256" key="6">
    <source>
        <dbReference type="ARBA" id="ARBA00022741"/>
    </source>
</evidence>
<keyword evidence="8 11" id="KW-0067">ATP-binding</keyword>
<feature type="domain" description="CCA-adding enzyme C-terminal" evidence="14">
    <location>
        <begin position="250"/>
        <end position="395"/>
    </location>
</feature>
<dbReference type="Pfam" id="PF01743">
    <property type="entry name" value="PolyA_pol"/>
    <property type="match status" value="1"/>
</dbReference>
<keyword evidence="2 11" id="KW-0808">Transferase</keyword>
<keyword evidence="3 11" id="KW-0819">tRNA processing</keyword>
<feature type="domain" description="tRNA nucleotidyltransferase/poly(A) polymerase RNA and SrmB- binding" evidence="13">
    <location>
        <begin position="174"/>
        <end position="233"/>
    </location>
</feature>
<feature type="domain" description="Poly A polymerase head" evidence="12">
    <location>
        <begin position="27"/>
        <end position="147"/>
    </location>
</feature>
<dbReference type="InterPro" id="IPR032828">
    <property type="entry name" value="PolyA_RNA-bd"/>
</dbReference>
<dbReference type="Proteomes" id="UP000254912">
    <property type="component" value="Unassembled WGS sequence"/>
</dbReference>
<dbReference type="HAMAP" id="MF_01263">
    <property type="entry name" value="CCA_bact_type3"/>
    <property type="match status" value="1"/>
</dbReference>
<feature type="binding site" evidence="11">
    <location>
        <position position="159"/>
    </location>
    <ligand>
        <name>ATP</name>
        <dbReference type="ChEBI" id="CHEBI:30616"/>
    </ligand>
</feature>
<evidence type="ECO:0000256" key="7">
    <source>
        <dbReference type="ARBA" id="ARBA00022800"/>
    </source>
</evidence>
<evidence type="ECO:0000256" key="1">
    <source>
        <dbReference type="ARBA" id="ARBA00001946"/>
    </source>
</evidence>
<dbReference type="GO" id="GO:0004810">
    <property type="term" value="F:CCA tRNA nucleotidyltransferase activity"/>
    <property type="evidence" value="ECO:0007669"/>
    <property type="project" value="UniProtKB-UniRule"/>
</dbReference>
<evidence type="ECO:0000259" key="12">
    <source>
        <dbReference type="Pfam" id="PF01743"/>
    </source>
</evidence>
<sequence length="405" mass="45003">MYINDLPAEFKAALPILETLENAGYEAYFVGGSVRDTLLEKPIHDVDIATSAYPEEVKTLFNSTVDTGIEHGTVMILDHGQGYETTTFRTESTYTDFRRPDEVTFVRSLAEDLKRRDFTVNALALKPNGEVVDLFDGVRDLQNKILRAVGQAEERFHEDALRMMRAVRFAAQLDFKIEEHTRAAIKDNAALLEHIAIERINVEFTKLLQGSNARYGLLEMMATKLNNYMPGLENVDIDLLGFAELLGQAQPKDDTQAWTLLAFELGLTPSDTVIFMKKWKQSAALIGTAKKSIALLNELRKGPVSAWQLYTTGQALENALAVADLSELEVDTQALATQFTALPIHDKRDLALTGADLTQELGLQPGPIFGKILHQVEQQVVAGERTNQASELLAVARTLAEKEKK</sequence>
<comment type="subunit">
    <text evidence="11">Homodimer.</text>
</comment>
<dbReference type="Gene3D" id="1.10.110.30">
    <property type="match status" value="1"/>
</dbReference>
<dbReference type="GO" id="GO:0000049">
    <property type="term" value="F:tRNA binding"/>
    <property type="evidence" value="ECO:0007669"/>
    <property type="project" value="UniProtKB-UniRule"/>
</dbReference>
<dbReference type="InterPro" id="IPR032810">
    <property type="entry name" value="CCA-adding_enz_C"/>
</dbReference>
<dbReference type="InterPro" id="IPR043519">
    <property type="entry name" value="NT_sf"/>
</dbReference>
<dbReference type="InterPro" id="IPR023068">
    <property type="entry name" value="CCA-adding_enz_firmicutes"/>
</dbReference>
<comment type="function">
    <text evidence="11">Catalyzes the addition and repair of the essential 3'-terminal CCA sequence in tRNAs without using a nucleic acid template. Adds these three nucleotides in the order of C, C, and A to the tRNA nucleotide-73, using CTP and ATP as substrates and producing inorganic pyrophosphate. tRNA 3'-terminal CCA addition is required both for tRNA processing and repair. Also involved in tRNA surveillance by mediating tandem CCA addition to generate a CCACCA at the 3' terminus of unstable tRNAs. While stable tRNAs receive only 3'-terminal CCA, unstable tRNAs are marked with CCACCA and rapidly degraded.</text>
</comment>
<dbReference type="Pfam" id="PF12627">
    <property type="entry name" value="PolyA_pol_RNAbd"/>
    <property type="match status" value="1"/>
</dbReference>
<organism evidence="15 16">
    <name type="scientific">Weissella soli</name>
    <dbReference type="NCBI Taxonomy" id="155866"/>
    <lineage>
        <taxon>Bacteria</taxon>
        <taxon>Bacillati</taxon>
        <taxon>Bacillota</taxon>
        <taxon>Bacilli</taxon>
        <taxon>Lactobacillales</taxon>
        <taxon>Lactobacillaceae</taxon>
        <taxon>Weissella</taxon>
    </lineage>
</organism>
<dbReference type="GO" id="GO:0042245">
    <property type="term" value="P:RNA repair"/>
    <property type="evidence" value="ECO:0007669"/>
    <property type="project" value="UniProtKB-KW"/>
</dbReference>
<evidence type="ECO:0000256" key="9">
    <source>
        <dbReference type="ARBA" id="ARBA00022842"/>
    </source>
</evidence>
<dbReference type="GO" id="GO:0005524">
    <property type="term" value="F:ATP binding"/>
    <property type="evidence" value="ECO:0007669"/>
    <property type="project" value="UniProtKB-UniRule"/>
</dbReference>
<feature type="binding site" evidence="11">
    <location>
        <position position="32"/>
    </location>
    <ligand>
        <name>ATP</name>
        <dbReference type="ChEBI" id="CHEBI:30616"/>
    </ligand>
</feature>
<feature type="binding site" evidence="11">
    <location>
        <position position="35"/>
    </location>
    <ligand>
        <name>ATP</name>
        <dbReference type="ChEBI" id="CHEBI:30616"/>
    </ligand>
</feature>
<evidence type="ECO:0000256" key="11">
    <source>
        <dbReference type="HAMAP-Rule" id="MF_01263"/>
    </source>
</evidence>
<feature type="binding site" evidence="11">
    <location>
        <position position="116"/>
    </location>
    <ligand>
        <name>ATP</name>
        <dbReference type="ChEBI" id="CHEBI:30616"/>
    </ligand>
</feature>
<comment type="cofactor">
    <cofactor evidence="1 11">
        <name>Mg(2+)</name>
        <dbReference type="ChEBI" id="CHEBI:18420"/>
    </cofactor>
</comment>
<keyword evidence="7 11" id="KW-0692">RNA repair</keyword>
<keyword evidence="6 11" id="KW-0547">Nucleotide-binding</keyword>
<reference evidence="15 16" key="1">
    <citation type="submission" date="2018-07" db="EMBL/GenBank/DDBJ databases">
        <title>Genomic Encyclopedia of Type Strains, Phase III (KMG-III): the genomes of soil and plant-associated and newly described type strains.</title>
        <authorList>
            <person name="Whitman W."/>
        </authorList>
    </citation>
    <scope>NUCLEOTIDE SEQUENCE [LARGE SCALE GENOMIC DNA]</scope>
    <source>
        <strain evidence="15 16">CECT 7031</strain>
    </source>
</reference>
<comment type="similarity">
    <text evidence="11">Belongs to the tRNA nucleotidyltransferase/poly(A) polymerase family. Bacterial CCA-adding enzyme type 3 subfamily.</text>
</comment>
<feature type="binding site" evidence="11">
    <location>
        <position position="162"/>
    </location>
    <ligand>
        <name>CTP</name>
        <dbReference type="ChEBI" id="CHEBI:37563"/>
    </ligand>
</feature>
<evidence type="ECO:0000313" key="15">
    <source>
        <dbReference type="EMBL" id="RDL11814.1"/>
    </source>
</evidence>